<dbReference type="EMBL" id="LAZR01000148">
    <property type="protein sequence ID" value="KKN86411.1"/>
    <property type="molecule type" value="Genomic_DNA"/>
</dbReference>
<comment type="caution">
    <text evidence="1">The sequence shown here is derived from an EMBL/GenBank/DDBJ whole genome shotgun (WGS) entry which is preliminary data.</text>
</comment>
<name>A0A0F9WK89_9ZZZZ</name>
<organism evidence="1">
    <name type="scientific">marine sediment metagenome</name>
    <dbReference type="NCBI Taxonomy" id="412755"/>
    <lineage>
        <taxon>unclassified sequences</taxon>
        <taxon>metagenomes</taxon>
        <taxon>ecological metagenomes</taxon>
    </lineage>
</organism>
<dbReference type="InterPro" id="IPR018247">
    <property type="entry name" value="EF_Hand_1_Ca_BS"/>
</dbReference>
<evidence type="ECO:0000313" key="1">
    <source>
        <dbReference type="EMBL" id="KKN86411.1"/>
    </source>
</evidence>
<feature type="non-terminal residue" evidence="1">
    <location>
        <position position="329"/>
    </location>
</feature>
<sequence length="329" mass="36278">MKRHAMVKLLSLVVLVGVIMAVAASAGAYEWDMVLLEVNPINWQGQDAYEYIYDIYGTPYNDFHLKGFDATGILNLYEGAFWDKWEGWAAGYESWVTNFDPGTYQSPHYPSYGEGDGDDVWWVHPSESEIIQNDWGNPAYWGGRGYDPVHAATHGIVNRWHAPSEYVAGAGNSWMGGQVRTVAGGDAYDGLYFRYFTVDSQDWTGSQLEMTLRLIHLDGPNGTIVYDPDGFDGNTVIGPGPSRADLDNDGDVDADDIDILCANMGGDVATYDLDDSGTVDEDDMIYMIETMVELQDGSGRVGTRRGDFNLDGFVDGTDLALMKTAFGQL</sequence>
<dbReference type="InterPro" id="IPR036439">
    <property type="entry name" value="Dockerin_dom_sf"/>
</dbReference>
<protein>
    <recommendedName>
        <fullName evidence="2">Dockerin domain-containing protein</fullName>
    </recommendedName>
</protein>
<gene>
    <name evidence="1" type="ORF">LCGC14_0269660</name>
</gene>
<accession>A0A0F9WK89</accession>
<proteinExistence type="predicted"/>
<dbReference type="PROSITE" id="PS00018">
    <property type="entry name" value="EF_HAND_1"/>
    <property type="match status" value="2"/>
</dbReference>
<dbReference type="AlphaFoldDB" id="A0A0F9WK89"/>
<dbReference type="GO" id="GO:0000272">
    <property type="term" value="P:polysaccharide catabolic process"/>
    <property type="evidence" value="ECO:0007669"/>
    <property type="project" value="InterPro"/>
</dbReference>
<reference evidence="1" key="1">
    <citation type="journal article" date="2015" name="Nature">
        <title>Complex archaea that bridge the gap between prokaryotes and eukaryotes.</title>
        <authorList>
            <person name="Spang A."/>
            <person name="Saw J.H."/>
            <person name="Jorgensen S.L."/>
            <person name="Zaremba-Niedzwiedzka K."/>
            <person name="Martijn J."/>
            <person name="Lind A.E."/>
            <person name="van Eijk R."/>
            <person name="Schleper C."/>
            <person name="Guy L."/>
            <person name="Ettema T.J."/>
        </authorList>
    </citation>
    <scope>NUCLEOTIDE SEQUENCE</scope>
</reference>
<dbReference type="Gene3D" id="1.10.1330.10">
    <property type="entry name" value="Dockerin domain"/>
    <property type="match status" value="1"/>
</dbReference>
<evidence type="ECO:0008006" key="2">
    <source>
        <dbReference type="Google" id="ProtNLM"/>
    </source>
</evidence>